<dbReference type="Gene3D" id="2.60.120.650">
    <property type="entry name" value="Cupin"/>
    <property type="match status" value="1"/>
</dbReference>
<dbReference type="SUPFAM" id="SSF51197">
    <property type="entry name" value="Clavaminate synthase-like"/>
    <property type="match status" value="1"/>
</dbReference>
<dbReference type="SMART" id="SM00558">
    <property type="entry name" value="JmjC"/>
    <property type="match status" value="1"/>
</dbReference>
<evidence type="ECO:0000313" key="3">
    <source>
        <dbReference type="EMBL" id="VUG17042.1"/>
    </source>
</evidence>
<protein>
    <submittedName>
        <fullName evidence="3">DEBR0S1_31868g1_1</fullName>
    </submittedName>
</protein>
<dbReference type="AlphaFoldDB" id="A0A7D9GYJ4"/>
<dbReference type="Proteomes" id="UP000478008">
    <property type="component" value="Unassembled WGS sequence"/>
</dbReference>
<evidence type="ECO:0000313" key="4">
    <source>
        <dbReference type="Proteomes" id="UP000478008"/>
    </source>
</evidence>
<accession>A0A7D9GYJ4</accession>
<dbReference type="InterPro" id="IPR050910">
    <property type="entry name" value="JMJD6_ArgDemeth/LysHydrox"/>
</dbReference>
<dbReference type="InterPro" id="IPR036047">
    <property type="entry name" value="F-box-like_dom_sf"/>
</dbReference>
<sequence>MHYFTLVHLSTNSSNLLYMGISIMSSQIHEIKRIKVSPVKDNSILAKTRYLPSNLRLRVVEHPQNIKPYGNFVLADDAQKLAVLKSKGSFFGGLSDDLIMEIVNLLDTPDLIHLMHTSRYFYGFVSFDQIWRDLYIKRLLQQEQGKSIRFSKWRGSWRNSVLGIDCQSKINCDVVYSDMLYEQYQNSQVKYKDLFSNLIKEQEALRQQKPLVMKNSAPLKSYYKGRIPRIDEETFTMEDYNTNWYNHPFILQSADKNRWPKWTTDYLQDRFSDVKFRQESVEWRLSQYMDYARNNNDEKPLYLFDCNSNATRELGKEFSPPPYAKDDLLKVLGESRPDHLWLTVGPTRSGSGFHKDPNSTCAWNAVLQGAKLWIMFPPDMLPPGIHTDESESEVTAPVDVAEWVLSGFYNDAVKISDQAYNNQGLSCIIGMTFPGDCMYVPAQWWHAVINFEDTVALTANFVPSVRLEEVLKFFKNKQDQVSGFHAKKFRKHLEEFIVHEGDTLDKNMHSKFEKFLNASNMKDTDEDVGELHTSTIDLPAFEFLVEKLRRSKYSERLEKALDAIRKEENKTKPSGRSKLWENLAKEKSNRFSFSFNLGVS</sequence>
<name>A0A7D9GYJ4_DEKBR</name>
<evidence type="ECO:0000259" key="2">
    <source>
        <dbReference type="PROSITE" id="PS51184"/>
    </source>
</evidence>
<dbReference type="GO" id="GO:0005634">
    <property type="term" value="C:nucleus"/>
    <property type="evidence" value="ECO:0007669"/>
    <property type="project" value="TreeGrafter"/>
</dbReference>
<dbReference type="InterPro" id="IPR001810">
    <property type="entry name" value="F-box_dom"/>
</dbReference>
<feature type="domain" description="F-box" evidence="1">
    <location>
        <begin position="88"/>
        <end position="134"/>
    </location>
</feature>
<dbReference type="PROSITE" id="PS50181">
    <property type="entry name" value="FBOX"/>
    <property type="match status" value="1"/>
</dbReference>
<gene>
    <name evidence="3" type="ORF">DEBR0S1_31868G</name>
</gene>
<dbReference type="EMBL" id="CABFWN010000001">
    <property type="protein sequence ID" value="VUG17042.1"/>
    <property type="molecule type" value="Genomic_DNA"/>
</dbReference>
<proteinExistence type="predicted"/>
<dbReference type="PANTHER" id="PTHR12480">
    <property type="entry name" value="ARGININE DEMETHYLASE AND LYSYL-HYDROXYLASE JMJD"/>
    <property type="match status" value="1"/>
</dbReference>
<dbReference type="Pfam" id="PF13621">
    <property type="entry name" value="Cupin_8"/>
    <property type="match status" value="1"/>
</dbReference>
<organism evidence="3 4">
    <name type="scientific">Dekkera bruxellensis</name>
    <name type="common">Brettanomyces custersii</name>
    <dbReference type="NCBI Taxonomy" id="5007"/>
    <lineage>
        <taxon>Eukaryota</taxon>
        <taxon>Fungi</taxon>
        <taxon>Dikarya</taxon>
        <taxon>Ascomycota</taxon>
        <taxon>Saccharomycotina</taxon>
        <taxon>Pichiomycetes</taxon>
        <taxon>Pichiales</taxon>
        <taxon>Pichiaceae</taxon>
        <taxon>Brettanomyces</taxon>
    </lineage>
</organism>
<keyword evidence="4" id="KW-1185">Reference proteome</keyword>
<dbReference type="GO" id="GO:0000987">
    <property type="term" value="F:cis-regulatory region sequence-specific DNA binding"/>
    <property type="evidence" value="ECO:0007669"/>
    <property type="project" value="TreeGrafter"/>
</dbReference>
<feature type="domain" description="JmjC" evidence="2">
    <location>
        <begin position="309"/>
        <end position="478"/>
    </location>
</feature>
<dbReference type="PANTHER" id="PTHR12480:SF21">
    <property type="entry name" value="JMJC DOMAIN-CONTAINING PROTEIN 8"/>
    <property type="match status" value="1"/>
</dbReference>
<dbReference type="PROSITE" id="PS51184">
    <property type="entry name" value="JMJC"/>
    <property type="match status" value="1"/>
</dbReference>
<dbReference type="InterPro" id="IPR003347">
    <property type="entry name" value="JmjC_dom"/>
</dbReference>
<dbReference type="InterPro" id="IPR041667">
    <property type="entry name" value="Cupin_8"/>
</dbReference>
<dbReference type="Pfam" id="PF00646">
    <property type="entry name" value="F-box"/>
    <property type="match status" value="1"/>
</dbReference>
<evidence type="ECO:0000259" key="1">
    <source>
        <dbReference type="PROSITE" id="PS50181"/>
    </source>
</evidence>
<reference evidence="3 4" key="1">
    <citation type="submission" date="2019-07" db="EMBL/GenBank/DDBJ databases">
        <authorList>
            <person name="Friedrich A."/>
            <person name="Schacherer J."/>
        </authorList>
    </citation>
    <scope>NUCLEOTIDE SEQUENCE [LARGE SCALE GENOMIC DNA]</scope>
</reference>
<dbReference type="SUPFAM" id="SSF81383">
    <property type="entry name" value="F-box domain"/>
    <property type="match status" value="1"/>
</dbReference>
<dbReference type="SMART" id="SM00256">
    <property type="entry name" value="FBOX"/>
    <property type="match status" value="1"/>
</dbReference>